<dbReference type="PROSITE" id="PS50234">
    <property type="entry name" value="VWFA"/>
    <property type="match status" value="1"/>
</dbReference>
<feature type="chain" id="PRO_5044848526" description="VWFA domain-containing protein" evidence="2">
    <location>
        <begin position="23"/>
        <end position="1218"/>
    </location>
</feature>
<reference evidence="4 5" key="1">
    <citation type="submission" date="2024-05" db="EMBL/GenBank/DDBJ databases">
        <title>Genetic variation in Jamaican populations of the coffee berry borer (Hypothenemus hampei).</title>
        <authorList>
            <person name="Errbii M."/>
            <person name="Myrie A."/>
        </authorList>
    </citation>
    <scope>NUCLEOTIDE SEQUENCE [LARGE SCALE GENOMIC DNA]</scope>
    <source>
        <strain evidence="4">JA-Hopewell-2020-01-JO</strain>
        <tissue evidence="4">Whole body</tissue>
    </source>
</reference>
<keyword evidence="2" id="KW-0732">Signal</keyword>
<feature type="signal peptide" evidence="2">
    <location>
        <begin position="1"/>
        <end position="22"/>
    </location>
</feature>
<dbReference type="Gene3D" id="3.30.450.20">
    <property type="entry name" value="PAS domain"/>
    <property type="match status" value="1"/>
</dbReference>
<evidence type="ECO:0000256" key="2">
    <source>
        <dbReference type="SAM" id="SignalP"/>
    </source>
</evidence>
<dbReference type="SUPFAM" id="SSF53300">
    <property type="entry name" value="vWA-like"/>
    <property type="match status" value="1"/>
</dbReference>
<gene>
    <name evidence="4" type="ORF">ABEB36_011074</name>
</gene>
<evidence type="ECO:0000256" key="1">
    <source>
        <dbReference type="SAM" id="Phobius"/>
    </source>
</evidence>
<keyword evidence="1" id="KW-0812">Transmembrane</keyword>
<dbReference type="InterPro" id="IPR002035">
    <property type="entry name" value="VWF_A"/>
</dbReference>
<keyword evidence="1" id="KW-0472">Membrane</keyword>
<protein>
    <recommendedName>
        <fullName evidence="3">VWFA domain-containing protein</fullName>
    </recommendedName>
</protein>
<evidence type="ECO:0000259" key="3">
    <source>
        <dbReference type="PROSITE" id="PS50234"/>
    </source>
</evidence>
<comment type="caution">
    <text evidence="4">The sequence shown here is derived from an EMBL/GenBank/DDBJ whole genome shotgun (WGS) entry which is preliminary data.</text>
</comment>
<sequence>MDPIPKVYILMLLTCLFQSTVGNVDIRDISNKLRTDVNLMKDEELGVPYIEKLFGNFKPIATPANSVSSHLKHIVQKLEGKIFQVFSGMDNASLLLENSNVKNMEIPSVLIPCINKRNGPLNVFVDNSLPNNSNINELIGSKYVLYQMRKNITQYKPIANALKQQYFIAERDIRDKQFSGFSMCCGYDEAIIWKNYMSHQRYTRKNIIIVLDHGGSLSKKQLQVAKMIAKEILAVLNDEDRVALIGVASDWSFPEGGCSDTKSFQPYVTLQNAKSSYLVLLKNFIDSLVRGNGATNHVIGIQKALEIILNSSDLNENDITMVTYISRGLLSSLTEAKSVLKVMAQQTNSLGSPVYIHTCAVIDESKPVMYETHFLRDIAEQNFTKYNISYTHNYFRKSGYMLTVNKTEDIGFVINKFLSVFNNDGTFSADKKISLPHWDPLSRDFTISFTKGVLTGTSNNFMMLGIDAYFSNLVEDITYYSSNQQYSYAFLTDILGRVLAHPSILRASAVNHQLSFVDVRYIETVPEIMLLRTKLLTQVTGNFVTKNNHSQTLEYTWMRVNQWYIICIVLNQDYGTFNKPFKASPSPSVRKLLYQNLDGSENHKFCRHLSQIATLDVASLYLSRSCFQSPFSASRTTQGGFIDQGYLAYLKDDTGLISNPGLKKEVKDEVFALVHILDYLRKRHLSSEMSKYIVRRYASSYSGVLQMFPGSVLTNGLEATKRPWFIRALQHMGRTVFVPPYLDKGGAGYIVTMAYATPNLVIAIDLTYGYMLKMLLKYMPYCLNEKITCFLIDDQGYIIYHKNFTDVNGAKPVEQQHIVHRESLVANDILNHKQFIKKLLCNDYADNTIQRFYRLNTSFTDDLVNHIPGEHCVSYHITAVPETNIFVGIVNASCEVVPAFCPCSIVDRLCLNCKRMEQKECECPCECPLESDSCQENSGSSSSSSQNLTDNISCKWNAEEASVLESRGLFTMDLDNSLEPCFPITCQNERSLSDCLGVTGCEWCKYDLNGDVLKKPFCSSITTCFNGVYGLSPPYRGLANELPSNTDSEYSPLGPILGLIIAMLMLFVLLYICYRSYTNPTVDRMYLSSMQDQLRMSDFNVNETFHDTGNHRDKLLKEDCPAPSPYCVASNYRRTNTTADSDHGYSTMTPHDESEHLSLAPMEVESLEDDVISDSTSLHNSLSPKNNSSHVMSPMFTNIPQRNYVVAPVTVHRNLEAT</sequence>
<dbReference type="InterPro" id="IPR051173">
    <property type="entry name" value="Ca_channel_alpha-2/delta"/>
</dbReference>
<evidence type="ECO:0000313" key="5">
    <source>
        <dbReference type="Proteomes" id="UP001566132"/>
    </source>
</evidence>
<dbReference type="AlphaFoldDB" id="A0ABD1EEC3"/>
<dbReference type="Gene3D" id="3.40.50.410">
    <property type="entry name" value="von Willebrand factor, type A domain"/>
    <property type="match status" value="1"/>
</dbReference>
<organism evidence="4 5">
    <name type="scientific">Hypothenemus hampei</name>
    <name type="common">Coffee berry borer</name>
    <dbReference type="NCBI Taxonomy" id="57062"/>
    <lineage>
        <taxon>Eukaryota</taxon>
        <taxon>Metazoa</taxon>
        <taxon>Ecdysozoa</taxon>
        <taxon>Arthropoda</taxon>
        <taxon>Hexapoda</taxon>
        <taxon>Insecta</taxon>
        <taxon>Pterygota</taxon>
        <taxon>Neoptera</taxon>
        <taxon>Endopterygota</taxon>
        <taxon>Coleoptera</taxon>
        <taxon>Polyphaga</taxon>
        <taxon>Cucujiformia</taxon>
        <taxon>Curculionidae</taxon>
        <taxon>Scolytinae</taxon>
        <taxon>Hypothenemus</taxon>
    </lineage>
</organism>
<dbReference type="InterPro" id="IPR036465">
    <property type="entry name" value="vWFA_dom_sf"/>
</dbReference>
<feature type="domain" description="VWFA" evidence="3">
    <location>
        <begin position="206"/>
        <end position="421"/>
    </location>
</feature>
<feature type="transmembrane region" description="Helical" evidence="1">
    <location>
        <begin position="1053"/>
        <end position="1074"/>
    </location>
</feature>
<keyword evidence="1" id="KW-1133">Transmembrane helix</keyword>
<evidence type="ECO:0000313" key="4">
    <source>
        <dbReference type="EMBL" id="KAL1492905.1"/>
    </source>
</evidence>
<dbReference type="EMBL" id="JBDJPC010000008">
    <property type="protein sequence ID" value="KAL1492905.1"/>
    <property type="molecule type" value="Genomic_DNA"/>
</dbReference>
<dbReference type="PANTHER" id="PTHR10166">
    <property type="entry name" value="VOLTAGE-DEPENDENT CALCIUM CHANNEL SUBUNIT ALPHA-2/DELTA-RELATED"/>
    <property type="match status" value="1"/>
</dbReference>
<keyword evidence="5" id="KW-1185">Reference proteome</keyword>
<name>A0ABD1EEC3_HYPHA</name>
<accession>A0ABD1EEC3</accession>
<dbReference type="GO" id="GO:0032991">
    <property type="term" value="C:protein-containing complex"/>
    <property type="evidence" value="ECO:0007669"/>
    <property type="project" value="UniProtKB-ARBA"/>
</dbReference>
<proteinExistence type="predicted"/>
<dbReference type="Proteomes" id="UP001566132">
    <property type="component" value="Unassembled WGS sequence"/>
</dbReference>
<dbReference type="PANTHER" id="PTHR10166:SF66">
    <property type="entry name" value="VWFA AND CACHE DOMAIN-CONTAINING PROTEIN CG16868"/>
    <property type="match status" value="1"/>
</dbReference>